<dbReference type="EMBL" id="LGRX02035264">
    <property type="protein sequence ID" value="KAK3235602.1"/>
    <property type="molecule type" value="Genomic_DNA"/>
</dbReference>
<organism evidence="3 4">
    <name type="scientific">Cymbomonas tetramitiformis</name>
    <dbReference type="NCBI Taxonomy" id="36881"/>
    <lineage>
        <taxon>Eukaryota</taxon>
        <taxon>Viridiplantae</taxon>
        <taxon>Chlorophyta</taxon>
        <taxon>Pyramimonadophyceae</taxon>
        <taxon>Pyramimonadales</taxon>
        <taxon>Pyramimonadaceae</taxon>
        <taxon>Cymbomonas</taxon>
    </lineage>
</organism>
<reference evidence="3 4" key="1">
    <citation type="journal article" date="2015" name="Genome Biol. Evol.">
        <title>Comparative Genomics of a Bacterivorous Green Alga Reveals Evolutionary Causalities and Consequences of Phago-Mixotrophic Mode of Nutrition.</title>
        <authorList>
            <person name="Burns J.A."/>
            <person name="Paasch A."/>
            <person name="Narechania A."/>
            <person name="Kim E."/>
        </authorList>
    </citation>
    <scope>NUCLEOTIDE SEQUENCE [LARGE SCALE GENOMIC DNA]</scope>
    <source>
        <strain evidence="3 4">PLY_AMNH</strain>
    </source>
</reference>
<gene>
    <name evidence="3" type="ORF">CYMTET_54209</name>
</gene>
<dbReference type="AlphaFoldDB" id="A0AAE0BH69"/>
<evidence type="ECO:0000313" key="4">
    <source>
        <dbReference type="Proteomes" id="UP001190700"/>
    </source>
</evidence>
<feature type="region of interest" description="Disordered" evidence="2">
    <location>
        <begin position="90"/>
        <end position="124"/>
    </location>
</feature>
<comment type="caution">
    <text evidence="3">The sequence shown here is derived from an EMBL/GenBank/DDBJ whole genome shotgun (WGS) entry which is preliminary data.</text>
</comment>
<name>A0AAE0BH69_9CHLO</name>
<keyword evidence="4" id="KW-1185">Reference proteome</keyword>
<sequence length="272" mass="29508">MLNPLIELLKTEGEKARAFQAELFHKSEQNRMEQQYMFLKAQGRPCPEPLFMQAARAQGVLAEAAKLEAAKAEAAKAEAAAVASAAKEAASAPPARTPTQQAPLADSVPTEAPSPVPYTGYPTEEGEVDAANSGQYKSLIAQVLAESFWDAKQERDPTQASIHLPLLEEVMAGWHDLPRPWEVEELLKKIDDYCMSEVPPFTMAGTWTCVLERSSATAWESCTLVDCQSGKRTSLIMTDSDGDEEVVVPATQFGGAEDIEETCMPDGEGTET</sequence>
<protein>
    <submittedName>
        <fullName evidence="3">Uncharacterized protein</fullName>
    </submittedName>
</protein>
<accession>A0AAE0BH69</accession>
<feature type="compositionally biased region" description="Low complexity" evidence="2">
    <location>
        <begin position="90"/>
        <end position="105"/>
    </location>
</feature>
<evidence type="ECO:0000256" key="2">
    <source>
        <dbReference type="SAM" id="MobiDB-lite"/>
    </source>
</evidence>
<evidence type="ECO:0000313" key="3">
    <source>
        <dbReference type="EMBL" id="KAK3235602.1"/>
    </source>
</evidence>
<evidence type="ECO:0000256" key="1">
    <source>
        <dbReference type="SAM" id="Coils"/>
    </source>
</evidence>
<keyword evidence="1" id="KW-0175">Coiled coil</keyword>
<feature type="coiled-coil region" evidence="1">
    <location>
        <begin position="60"/>
        <end position="87"/>
    </location>
</feature>
<dbReference type="Proteomes" id="UP001190700">
    <property type="component" value="Unassembled WGS sequence"/>
</dbReference>
<proteinExistence type="predicted"/>